<evidence type="ECO:0000313" key="2">
    <source>
        <dbReference type="Proteomes" id="UP000003692"/>
    </source>
</evidence>
<evidence type="ECO:0000313" key="1">
    <source>
        <dbReference type="EMBL" id="EFE22411.1"/>
    </source>
</evidence>
<dbReference type="EMBL" id="ADGK01000222">
    <property type="protein sequence ID" value="EFE22411.1"/>
    <property type="molecule type" value="Genomic_DNA"/>
</dbReference>
<dbReference type="Proteomes" id="UP000003692">
    <property type="component" value="Unassembled WGS sequence"/>
</dbReference>
<dbReference type="AlphaFoldDB" id="D4F749"/>
<sequence>MLKSSKIILQPCGDFNLSKRCLTGLFGRFLWFYFFCFDNRLFICENMEKRWGFRPDLLAVCLAMMRFVSLSGQSSSLLGGVPPRRA</sequence>
<organism evidence="1 2">
    <name type="scientific">Edwardsiella tarda ATCC 23685</name>
    <dbReference type="NCBI Taxonomy" id="500638"/>
    <lineage>
        <taxon>Bacteria</taxon>
        <taxon>Pseudomonadati</taxon>
        <taxon>Pseudomonadota</taxon>
        <taxon>Gammaproteobacteria</taxon>
        <taxon>Enterobacterales</taxon>
        <taxon>Hafniaceae</taxon>
        <taxon>Edwardsiella</taxon>
    </lineage>
</organism>
<reference evidence="1 2" key="1">
    <citation type="submission" date="2010-02" db="EMBL/GenBank/DDBJ databases">
        <authorList>
            <person name="Weinstock G."/>
            <person name="Sodergren E."/>
            <person name="Clifton S."/>
            <person name="Fulton L."/>
            <person name="Fulton B."/>
            <person name="Courtney L."/>
            <person name="Fronick C."/>
            <person name="Harrison M."/>
            <person name="Strong C."/>
            <person name="Farmer C."/>
            <person name="Delahaunty K."/>
            <person name="Markovic C."/>
            <person name="Hall O."/>
            <person name="Minx P."/>
            <person name="Tomlinson C."/>
            <person name="Mitreva M."/>
            <person name="Nelson J."/>
            <person name="Hou S."/>
            <person name="Wollam A."/>
            <person name="Pepin K.H."/>
            <person name="Johnson M."/>
            <person name="Bhonagiri V."/>
            <person name="Zhang X."/>
            <person name="Suruliraj S."/>
            <person name="Warren W."/>
            <person name="Chinwalla A."/>
            <person name="Mardis E.R."/>
            <person name="Wilson R.K."/>
        </authorList>
    </citation>
    <scope>NUCLEOTIDE SEQUENCE [LARGE SCALE GENOMIC DNA]</scope>
    <source>
        <strain evidence="1 2">ATCC 23685</strain>
    </source>
</reference>
<protein>
    <submittedName>
        <fullName evidence="1">Uncharacterized protein</fullName>
    </submittedName>
</protein>
<gene>
    <name evidence="1" type="ORF">EDWATA_02583</name>
</gene>
<name>D4F749_EDWTA</name>
<comment type="caution">
    <text evidence="1">The sequence shown here is derived from an EMBL/GenBank/DDBJ whole genome shotgun (WGS) entry which is preliminary data.</text>
</comment>
<proteinExistence type="predicted"/>
<accession>D4F749</accession>
<dbReference type="HOGENOM" id="CLU_2492919_0_0_6"/>